<feature type="transmembrane region" description="Helical" evidence="5">
    <location>
        <begin position="174"/>
        <end position="198"/>
    </location>
</feature>
<evidence type="ECO:0000256" key="3">
    <source>
        <dbReference type="ARBA" id="ARBA00022989"/>
    </source>
</evidence>
<evidence type="ECO:0000256" key="5">
    <source>
        <dbReference type="SAM" id="Phobius"/>
    </source>
</evidence>
<dbReference type="GO" id="GO:0009403">
    <property type="term" value="P:toxin biosynthetic process"/>
    <property type="evidence" value="ECO:0007669"/>
    <property type="project" value="InterPro"/>
</dbReference>
<feature type="transmembrane region" description="Helical" evidence="5">
    <location>
        <begin position="133"/>
        <end position="154"/>
    </location>
</feature>
<keyword evidence="2 5" id="KW-0812">Transmembrane</keyword>
<protein>
    <submittedName>
        <fullName evidence="6">CvpA family protein</fullName>
    </submittedName>
</protein>
<sequence length="234" mass="26594">MKMALTWAGVITILFLAAACVRGYRRGLIKELVSLVCVFLSMAIVWFINPYVNEFIRENTSIYEKVQESCREFVGEEYSTWTGSGESQTEFINEMNLPELLRNGLVQNNNSDSYQYLAVTTFSDYIAQYLARMAVNGISFLISLLMSTIMVRSITWMLNLVTRLPVLHGMNKVAGALLGAVKFLIVIWIIFLALTIVCNTKAGEAALQIIKKDCILSFIYDRDILIRIFMSIFY</sequence>
<dbReference type="GO" id="GO:0016020">
    <property type="term" value="C:membrane"/>
    <property type="evidence" value="ECO:0007669"/>
    <property type="project" value="UniProtKB-SubCell"/>
</dbReference>
<gene>
    <name evidence="6" type="ORF">GT728_00955</name>
</gene>
<feature type="transmembrane region" description="Helical" evidence="5">
    <location>
        <begin position="33"/>
        <end position="52"/>
    </location>
</feature>
<evidence type="ECO:0000256" key="1">
    <source>
        <dbReference type="ARBA" id="ARBA00004141"/>
    </source>
</evidence>
<dbReference type="PROSITE" id="PS51257">
    <property type="entry name" value="PROKAR_LIPOPROTEIN"/>
    <property type="match status" value="1"/>
</dbReference>
<name>A0A6L8T064_9FIRM</name>
<dbReference type="InterPro" id="IPR003825">
    <property type="entry name" value="Colicin-V_CvpA"/>
</dbReference>
<dbReference type="Pfam" id="PF02674">
    <property type="entry name" value="Colicin_V"/>
    <property type="match status" value="1"/>
</dbReference>
<organism evidence="6 7">
    <name type="scientific">Blautia wexlerae</name>
    <dbReference type="NCBI Taxonomy" id="418240"/>
    <lineage>
        <taxon>Bacteria</taxon>
        <taxon>Bacillati</taxon>
        <taxon>Bacillota</taxon>
        <taxon>Clostridia</taxon>
        <taxon>Lachnospirales</taxon>
        <taxon>Lachnospiraceae</taxon>
        <taxon>Blautia</taxon>
    </lineage>
</organism>
<accession>A0A6L8T064</accession>
<evidence type="ECO:0000256" key="2">
    <source>
        <dbReference type="ARBA" id="ARBA00022692"/>
    </source>
</evidence>
<evidence type="ECO:0000256" key="4">
    <source>
        <dbReference type="ARBA" id="ARBA00023136"/>
    </source>
</evidence>
<comment type="caution">
    <text evidence="6">The sequence shown here is derived from an EMBL/GenBank/DDBJ whole genome shotgun (WGS) entry which is preliminary data.</text>
</comment>
<keyword evidence="4 5" id="KW-0472">Membrane</keyword>
<proteinExistence type="predicted"/>
<comment type="subcellular location">
    <subcellularLocation>
        <location evidence="1">Membrane</location>
        <topology evidence="1">Multi-pass membrane protein</topology>
    </subcellularLocation>
</comment>
<reference evidence="6 7" key="1">
    <citation type="journal article" date="2019" name="Nat. Med.">
        <title>A library of human gut bacterial isolates paired with longitudinal multiomics data enables mechanistic microbiome research.</title>
        <authorList>
            <person name="Poyet M."/>
            <person name="Groussin M."/>
            <person name="Gibbons S.M."/>
            <person name="Avila-Pacheco J."/>
            <person name="Jiang X."/>
            <person name="Kearney S.M."/>
            <person name="Perrotta A.R."/>
            <person name="Berdy B."/>
            <person name="Zhao S."/>
            <person name="Lieberman T.D."/>
            <person name="Swanson P.K."/>
            <person name="Smith M."/>
            <person name="Roesemann S."/>
            <person name="Alexander J.E."/>
            <person name="Rich S.A."/>
            <person name="Livny J."/>
            <person name="Vlamakis H."/>
            <person name="Clish C."/>
            <person name="Bullock K."/>
            <person name="Deik A."/>
            <person name="Scott J."/>
            <person name="Pierce K.A."/>
            <person name="Xavier R.J."/>
            <person name="Alm E.J."/>
        </authorList>
    </citation>
    <scope>NUCLEOTIDE SEQUENCE [LARGE SCALE GENOMIC DNA]</scope>
    <source>
        <strain evidence="6 7">BIOML-A1</strain>
    </source>
</reference>
<keyword evidence="3 5" id="KW-1133">Transmembrane helix</keyword>
<dbReference type="Proteomes" id="UP000477285">
    <property type="component" value="Unassembled WGS sequence"/>
</dbReference>
<dbReference type="EMBL" id="WWVQ01000002">
    <property type="protein sequence ID" value="MZL31801.1"/>
    <property type="molecule type" value="Genomic_DNA"/>
</dbReference>
<evidence type="ECO:0000313" key="7">
    <source>
        <dbReference type="Proteomes" id="UP000477285"/>
    </source>
</evidence>
<evidence type="ECO:0000313" key="6">
    <source>
        <dbReference type="EMBL" id="MZL31801.1"/>
    </source>
</evidence>
<dbReference type="AlphaFoldDB" id="A0A6L8T064"/>